<evidence type="ECO:0000313" key="1">
    <source>
        <dbReference type="Ensembl" id="ENSENLP00000022364.1"/>
    </source>
</evidence>
<accession>A0A665USX3</accession>
<dbReference type="AlphaFoldDB" id="A0A665USX3"/>
<dbReference type="InParanoid" id="A0A665USX3"/>
<protein>
    <submittedName>
        <fullName evidence="1">Uncharacterized protein</fullName>
    </submittedName>
</protein>
<sequence length="132" mass="15132">MVALTNSLSWLFDVFERAMREVREGKSVRAAAKQAKIDRMTLRRYIDKKQKVPLKKNRFADQLHGLTSLKCRELREPVPDSWSRQERLCCCRPRWLGEGLSFSLSLSLSLSLPLSLFLSPSLLACADKNHPS</sequence>
<organism evidence="1 2">
    <name type="scientific">Echeneis naucrates</name>
    <name type="common">Live sharksucker</name>
    <dbReference type="NCBI Taxonomy" id="173247"/>
    <lineage>
        <taxon>Eukaryota</taxon>
        <taxon>Metazoa</taxon>
        <taxon>Chordata</taxon>
        <taxon>Craniata</taxon>
        <taxon>Vertebrata</taxon>
        <taxon>Euteleostomi</taxon>
        <taxon>Actinopterygii</taxon>
        <taxon>Neopterygii</taxon>
        <taxon>Teleostei</taxon>
        <taxon>Neoteleostei</taxon>
        <taxon>Acanthomorphata</taxon>
        <taxon>Carangaria</taxon>
        <taxon>Carangiformes</taxon>
        <taxon>Echeneidae</taxon>
        <taxon>Echeneis</taxon>
    </lineage>
</organism>
<reference evidence="1" key="3">
    <citation type="submission" date="2025-09" db="UniProtKB">
        <authorList>
            <consortium name="Ensembl"/>
        </authorList>
    </citation>
    <scope>IDENTIFICATION</scope>
</reference>
<reference evidence="1" key="1">
    <citation type="submission" date="2021-04" db="EMBL/GenBank/DDBJ databases">
        <authorList>
            <consortium name="Wellcome Sanger Institute Data Sharing"/>
        </authorList>
    </citation>
    <scope>NUCLEOTIDE SEQUENCE [LARGE SCALE GENOMIC DNA]</scope>
</reference>
<reference evidence="1" key="2">
    <citation type="submission" date="2025-08" db="UniProtKB">
        <authorList>
            <consortium name="Ensembl"/>
        </authorList>
    </citation>
    <scope>IDENTIFICATION</scope>
</reference>
<proteinExistence type="predicted"/>
<name>A0A665USX3_ECHNA</name>
<dbReference type="Ensembl" id="ENSENLT00000023123.1">
    <property type="protein sequence ID" value="ENSENLP00000022364.1"/>
    <property type="gene ID" value="ENSENLG00000010163.1"/>
</dbReference>
<evidence type="ECO:0000313" key="2">
    <source>
        <dbReference type="Proteomes" id="UP000472264"/>
    </source>
</evidence>
<keyword evidence="2" id="KW-1185">Reference proteome</keyword>
<dbReference type="Proteomes" id="UP000472264">
    <property type="component" value="Chromosome 13"/>
</dbReference>